<dbReference type="RefSeq" id="WP_018485071.1">
    <property type="nucleotide sequence ID" value="NZ_SJLU01000032.1"/>
</dbReference>
<organism evidence="1 2">
    <name type="scientific">Rhizobium leguminosarum bv. viciae</name>
    <dbReference type="NCBI Taxonomy" id="387"/>
    <lineage>
        <taxon>Bacteria</taxon>
        <taxon>Pseudomonadati</taxon>
        <taxon>Pseudomonadota</taxon>
        <taxon>Alphaproteobacteria</taxon>
        <taxon>Hyphomicrobiales</taxon>
        <taxon>Rhizobiaceae</taxon>
        <taxon>Rhizobium/Agrobacterium group</taxon>
        <taxon>Rhizobium</taxon>
    </lineage>
</organism>
<dbReference type="Proteomes" id="UP000291866">
    <property type="component" value="Unassembled WGS sequence"/>
</dbReference>
<sequence length="334" mass="37369">MTGWTEEGLLRAWRALARQETSEDWRFVHLAMVKRLSFEAGCNFPGSREALVVSFEGTKAFDKSRLPEGRGFDVVWIENQAVFADRTAIALVRSQEGSRDIFLLMAIDIIRSLESAVSVSSADLLDDFLLRVHEWQDFMSRKHRPLSPDAQIGLLGELHVLEMLLESRLGDHALRCWQGPLKAAQDFHIGAGVLEVKSTTSEKGFAARINSIEQLDSDRTPGFLTAIRFREAIDGVSLADAVARLRSRLAPSGSARMFDALLLVMGYMDEHAALYSRRFIQSEMRGFPLDDDMPRLTRSSVPAAVRSANYTIDLDAIRTPSVTCDQIFESFGLK</sequence>
<gene>
    <name evidence="1" type="ORF">E0H31_34950</name>
</gene>
<dbReference type="AlphaFoldDB" id="A0A8G2MM08"/>
<name>A0A8G2MM08_RHILV</name>
<dbReference type="EMBL" id="SJLU01000032">
    <property type="protein sequence ID" value="TBX85225.1"/>
    <property type="molecule type" value="Genomic_DNA"/>
</dbReference>
<evidence type="ECO:0000313" key="1">
    <source>
        <dbReference type="EMBL" id="TBX85225.1"/>
    </source>
</evidence>
<dbReference type="Pfam" id="PF14390">
    <property type="entry name" value="DUF4420"/>
    <property type="match status" value="1"/>
</dbReference>
<accession>A0A8G2MM08</accession>
<evidence type="ECO:0000313" key="2">
    <source>
        <dbReference type="Proteomes" id="UP000291866"/>
    </source>
</evidence>
<proteinExistence type="predicted"/>
<protein>
    <submittedName>
        <fullName evidence="1">PD-(D/E)XK motif protein</fullName>
    </submittedName>
</protein>
<comment type="caution">
    <text evidence="1">The sequence shown here is derived from an EMBL/GenBank/DDBJ whole genome shotgun (WGS) entry which is preliminary data.</text>
</comment>
<reference evidence="1 2" key="1">
    <citation type="submission" date="2019-02" db="EMBL/GenBank/DDBJ databases">
        <title>The competitiveness to form nodules shapes the capacities of Rhizobium leguminosarum sv viciae communities to promote symbiosis with specific hosts.</title>
        <authorList>
            <person name="Boivin S."/>
            <person name="Lepetit M."/>
        </authorList>
    </citation>
    <scope>NUCLEOTIDE SEQUENCE [LARGE SCALE GENOMIC DNA]</scope>
    <source>
        <strain evidence="1 2">SPF4F3</strain>
    </source>
</reference>
<dbReference type="InterPro" id="IPR025534">
    <property type="entry name" value="DUF4420"/>
</dbReference>